<evidence type="ECO:0000313" key="1">
    <source>
        <dbReference type="EMBL" id="CAG4900458.1"/>
    </source>
</evidence>
<dbReference type="Proteomes" id="UP000789704">
    <property type="component" value="Unassembled WGS sequence"/>
</dbReference>
<dbReference type="EMBL" id="CAJQZC010000005">
    <property type="protein sequence ID" value="CAG4900458.1"/>
    <property type="molecule type" value="Genomic_DNA"/>
</dbReference>
<keyword evidence="2" id="KW-1185">Reference proteome</keyword>
<sequence length="188" mass="20665">MMMPLIIGDLDSVPDRLEHWNAALHSLFDISTHHGQVGYLTIDEKHVLPKSTHRRAGLHVDGVFQGQSGGWGGGGWGSVGNGMLTVSSHVGCRAWNQSFDGLPGNDGECDHLAAQCSPDTETLFKANTVYWVDGLCVHESIPMHSPTKRQFVRLSMPSNAPWFDGYTVNEKGIAPTGRILPRRQFMDE</sequence>
<accession>A0A9N8RX48</accession>
<comment type="caution">
    <text evidence="1">The sequence shown here is derived from an EMBL/GenBank/DDBJ whole genome shotgun (WGS) entry which is preliminary data.</text>
</comment>
<reference evidence="1" key="1">
    <citation type="submission" date="2021-04" db="EMBL/GenBank/DDBJ databases">
        <authorList>
            <person name="Vanwijnsberghe S."/>
        </authorList>
    </citation>
    <scope>NUCLEOTIDE SEQUENCE</scope>
    <source>
        <strain evidence="1">LMG 31841</strain>
    </source>
</reference>
<gene>
    <name evidence="1" type="ORF">LMG31841_02880</name>
</gene>
<dbReference type="AlphaFoldDB" id="A0A9N8RX48"/>
<evidence type="ECO:0000313" key="2">
    <source>
        <dbReference type="Proteomes" id="UP000789704"/>
    </source>
</evidence>
<proteinExistence type="predicted"/>
<organism evidence="1 2">
    <name type="scientific">Paraburkholderia saeva</name>
    <dbReference type="NCBI Taxonomy" id="2777537"/>
    <lineage>
        <taxon>Bacteria</taxon>
        <taxon>Pseudomonadati</taxon>
        <taxon>Pseudomonadota</taxon>
        <taxon>Betaproteobacteria</taxon>
        <taxon>Burkholderiales</taxon>
        <taxon>Burkholderiaceae</taxon>
        <taxon>Paraburkholderia</taxon>
    </lineage>
</organism>
<name>A0A9N8RX48_9BURK</name>
<dbReference type="RefSeq" id="WP_228877630.1">
    <property type="nucleotide sequence ID" value="NZ_CAJQZC010000005.1"/>
</dbReference>
<protein>
    <submittedName>
        <fullName evidence="1">Uncharacterized protein</fullName>
    </submittedName>
</protein>